<dbReference type="Proteomes" id="UP000799770">
    <property type="component" value="Unassembled WGS sequence"/>
</dbReference>
<evidence type="ECO:0000256" key="5">
    <source>
        <dbReference type="ARBA" id="ARBA00012895"/>
    </source>
</evidence>
<keyword evidence="11" id="KW-0539">Nucleus</keyword>
<proteinExistence type="inferred from homology"/>
<evidence type="ECO:0000256" key="3">
    <source>
        <dbReference type="ARBA" id="ARBA00004123"/>
    </source>
</evidence>
<dbReference type="InterPro" id="IPR034136">
    <property type="entry name" value="TOPRIM_Topo6A/Spo11"/>
</dbReference>
<dbReference type="OrthoDB" id="5377392at2759"/>
<dbReference type="GO" id="GO:0007131">
    <property type="term" value="P:reciprocal meiotic recombination"/>
    <property type="evidence" value="ECO:0007669"/>
    <property type="project" value="TreeGrafter"/>
</dbReference>
<evidence type="ECO:0000256" key="4">
    <source>
        <dbReference type="ARBA" id="ARBA00006559"/>
    </source>
</evidence>
<dbReference type="Gene3D" id="1.10.10.10">
    <property type="entry name" value="Winged helix-like DNA-binding domain superfamily/Winged helix DNA-binding domain"/>
    <property type="match status" value="1"/>
</dbReference>
<dbReference type="Pfam" id="PF04406">
    <property type="entry name" value="TP6A_N"/>
    <property type="match status" value="1"/>
</dbReference>
<evidence type="ECO:0000313" key="16">
    <source>
        <dbReference type="Proteomes" id="UP000799770"/>
    </source>
</evidence>
<dbReference type="EC" id="5.6.2.2" evidence="5"/>
<feature type="domain" description="Topoisomerase 6 subunit A/Spo11 TOPRIM" evidence="14">
    <location>
        <begin position="170"/>
        <end position="348"/>
    </location>
</feature>
<evidence type="ECO:0000256" key="12">
    <source>
        <dbReference type="PROSITE-ProRule" id="PRU01385"/>
    </source>
</evidence>
<evidence type="ECO:0000256" key="9">
    <source>
        <dbReference type="ARBA" id="ARBA00023125"/>
    </source>
</evidence>
<dbReference type="GO" id="GO:0000706">
    <property type="term" value="P:meiotic DNA double-strand break processing"/>
    <property type="evidence" value="ECO:0007669"/>
    <property type="project" value="TreeGrafter"/>
</dbReference>
<dbReference type="CDD" id="cd00223">
    <property type="entry name" value="TOPRIM_TopoIIB_SPO"/>
    <property type="match status" value="1"/>
</dbReference>
<feature type="active site" description="O-(5'-phospho-DNA)-tyrosine intermediate" evidence="12">
    <location>
        <position position="88"/>
    </location>
</feature>
<reference evidence="15" key="1">
    <citation type="journal article" date="2020" name="Stud. Mycol.">
        <title>101 Dothideomycetes genomes: a test case for predicting lifestyles and emergence of pathogens.</title>
        <authorList>
            <person name="Haridas S."/>
            <person name="Albert R."/>
            <person name="Binder M."/>
            <person name="Bloem J."/>
            <person name="Labutti K."/>
            <person name="Salamov A."/>
            <person name="Andreopoulos B."/>
            <person name="Baker S."/>
            <person name="Barry K."/>
            <person name="Bills G."/>
            <person name="Bluhm B."/>
            <person name="Cannon C."/>
            <person name="Castanera R."/>
            <person name="Culley D."/>
            <person name="Daum C."/>
            <person name="Ezra D."/>
            <person name="Gonzalez J."/>
            <person name="Henrissat B."/>
            <person name="Kuo A."/>
            <person name="Liang C."/>
            <person name="Lipzen A."/>
            <person name="Lutzoni F."/>
            <person name="Magnuson J."/>
            <person name="Mondo S."/>
            <person name="Nolan M."/>
            <person name="Ohm R."/>
            <person name="Pangilinan J."/>
            <person name="Park H.-J."/>
            <person name="Ramirez L."/>
            <person name="Alfaro M."/>
            <person name="Sun H."/>
            <person name="Tritt A."/>
            <person name="Yoshinaga Y."/>
            <person name="Zwiers L.-H."/>
            <person name="Turgeon B."/>
            <person name="Goodwin S."/>
            <person name="Spatafora J."/>
            <person name="Crous P."/>
            <person name="Grigoriev I."/>
        </authorList>
    </citation>
    <scope>NUCLEOTIDE SEQUENCE</scope>
    <source>
        <strain evidence="15">CBS 627.86</strain>
    </source>
</reference>
<evidence type="ECO:0000256" key="2">
    <source>
        <dbReference type="ARBA" id="ARBA00001946"/>
    </source>
</evidence>
<dbReference type="InterPro" id="IPR002815">
    <property type="entry name" value="Spo11/TopoVI_A"/>
</dbReference>
<dbReference type="PANTHER" id="PTHR10848:SF0">
    <property type="entry name" value="MEIOTIC RECOMBINATION PROTEIN SPO11"/>
    <property type="match status" value="1"/>
</dbReference>
<dbReference type="InterPro" id="IPR013049">
    <property type="entry name" value="Spo11/TopoVI_A_N"/>
</dbReference>
<evidence type="ECO:0000256" key="1">
    <source>
        <dbReference type="ARBA" id="ARBA00000185"/>
    </source>
</evidence>
<evidence type="ECO:0000256" key="6">
    <source>
        <dbReference type="ARBA" id="ARBA00022723"/>
    </source>
</evidence>
<gene>
    <name evidence="15" type="ORF">BDV96DRAFT_331369</name>
</gene>
<comment type="cofactor">
    <cofactor evidence="2">
        <name>Mg(2+)</name>
        <dbReference type="ChEBI" id="CHEBI:18420"/>
    </cofactor>
</comment>
<evidence type="ECO:0000259" key="14">
    <source>
        <dbReference type="Pfam" id="PF21180"/>
    </source>
</evidence>
<dbReference type="GO" id="GO:0000228">
    <property type="term" value="C:nuclear chromosome"/>
    <property type="evidence" value="ECO:0007669"/>
    <property type="project" value="TreeGrafter"/>
</dbReference>
<dbReference type="InterPro" id="IPR036388">
    <property type="entry name" value="WH-like_DNA-bd_sf"/>
</dbReference>
<evidence type="ECO:0000256" key="11">
    <source>
        <dbReference type="ARBA" id="ARBA00023242"/>
    </source>
</evidence>
<dbReference type="PROSITE" id="PS52041">
    <property type="entry name" value="TOPO_IIB"/>
    <property type="match status" value="1"/>
</dbReference>
<keyword evidence="7" id="KW-0460">Magnesium</keyword>
<feature type="domain" description="Spo11/DNA topoisomerase VI subunit A N-terminal" evidence="13">
    <location>
        <begin position="59"/>
        <end position="120"/>
    </location>
</feature>
<dbReference type="EMBL" id="ML977361">
    <property type="protein sequence ID" value="KAF2106621.1"/>
    <property type="molecule type" value="Genomic_DNA"/>
</dbReference>
<evidence type="ECO:0000256" key="10">
    <source>
        <dbReference type="ARBA" id="ARBA00023235"/>
    </source>
</evidence>
<dbReference type="AlphaFoldDB" id="A0A6A5YK91"/>
<dbReference type="PRINTS" id="PR01550">
    <property type="entry name" value="TOP6AFAMILY"/>
</dbReference>
<dbReference type="FunFam" id="3.40.1360.10:FF:000018">
    <property type="entry name" value="Type II DNA topoisomerase VI subunit A"/>
    <property type="match status" value="1"/>
</dbReference>
<protein>
    <recommendedName>
        <fullName evidence="5">DNA topoisomerase (ATP-hydrolyzing)</fullName>
        <ecNumber evidence="5">5.6.2.2</ecNumber>
    </recommendedName>
</protein>
<dbReference type="SUPFAM" id="SSF56726">
    <property type="entry name" value="DNA topoisomerase IV, alpha subunit"/>
    <property type="match status" value="1"/>
</dbReference>
<evidence type="ECO:0000259" key="13">
    <source>
        <dbReference type="Pfam" id="PF04406"/>
    </source>
</evidence>
<organism evidence="15 16">
    <name type="scientific">Lophiotrema nucula</name>
    <dbReference type="NCBI Taxonomy" id="690887"/>
    <lineage>
        <taxon>Eukaryota</taxon>
        <taxon>Fungi</taxon>
        <taxon>Dikarya</taxon>
        <taxon>Ascomycota</taxon>
        <taxon>Pezizomycotina</taxon>
        <taxon>Dothideomycetes</taxon>
        <taxon>Pleosporomycetidae</taxon>
        <taxon>Pleosporales</taxon>
        <taxon>Lophiotremataceae</taxon>
        <taxon>Lophiotrema</taxon>
    </lineage>
</organism>
<dbReference type="InterPro" id="IPR036078">
    <property type="entry name" value="Spo11/TopoVI_A_sf"/>
</dbReference>
<comment type="subcellular location">
    <subcellularLocation>
        <location evidence="3">Nucleus</location>
    </subcellularLocation>
</comment>
<keyword evidence="8 12" id="KW-0799">Topoisomerase</keyword>
<evidence type="ECO:0000313" key="15">
    <source>
        <dbReference type="EMBL" id="KAF2106621.1"/>
    </source>
</evidence>
<keyword evidence="6" id="KW-0479">Metal-binding</keyword>
<keyword evidence="16" id="KW-1185">Reference proteome</keyword>
<dbReference type="Gene3D" id="3.40.1360.10">
    <property type="match status" value="1"/>
</dbReference>
<keyword evidence="9 12" id="KW-0238">DNA-binding</keyword>
<dbReference type="InterPro" id="IPR013048">
    <property type="entry name" value="Meiotic_Spo11"/>
</dbReference>
<dbReference type="PANTHER" id="PTHR10848">
    <property type="entry name" value="MEIOTIC RECOMBINATION PROTEIN SPO11"/>
    <property type="match status" value="1"/>
</dbReference>
<dbReference type="GO" id="GO:0046872">
    <property type="term" value="F:metal ion binding"/>
    <property type="evidence" value="ECO:0007669"/>
    <property type="project" value="UniProtKB-KW"/>
</dbReference>
<dbReference type="Pfam" id="PF21180">
    <property type="entry name" value="TOP6A-Spo11_Toprim"/>
    <property type="match status" value="1"/>
</dbReference>
<sequence>MIEKILDGLLDNNGELSITLKTRSGLSRRDAREKQGKASLPPAKVVKITFPGVTVNEAWRFSVLLRILEIVHNSLVDNVVLSKRDLYYRDTELFVKQSVVDRYVDDLACTFGVPRSSLNVTAAAKGLVAGNFIILRADGNRVNGLSDNEGLLLPRVQDDDDLDVSNVQHIVIIEKEATFRSLLSSPSWDELKLQCLVMTAKGYPDLASRRFLRLLADHAPYIPMHIVVDFDPDGINIMSTYKHGSYRLAHEDGTDSGTPSINLPQLRWLGVQSHQLSRLPAMGLIPCDGATTGDQGLTRMTARDRRKACQMLEWDIVTEEGGEKIWRHELHTMLMLNIKAEMQVLEERSGGLASWLGAELREYESTLDPGRTDIRVRDASSDEVLDFL</sequence>
<comment type="catalytic activity">
    <reaction evidence="1 12">
        <text>ATP-dependent breakage, passage and rejoining of double-stranded DNA.</text>
        <dbReference type="EC" id="5.6.2.2"/>
    </reaction>
</comment>
<evidence type="ECO:0000256" key="8">
    <source>
        <dbReference type="ARBA" id="ARBA00023029"/>
    </source>
</evidence>
<dbReference type="GO" id="GO:0042138">
    <property type="term" value="P:meiotic DNA double-strand break formation"/>
    <property type="evidence" value="ECO:0007669"/>
    <property type="project" value="InterPro"/>
</dbReference>
<name>A0A6A5YK91_9PLEO</name>
<dbReference type="PRINTS" id="PR01551">
    <property type="entry name" value="SPO11HOMOLOG"/>
</dbReference>
<dbReference type="GO" id="GO:0003677">
    <property type="term" value="F:DNA binding"/>
    <property type="evidence" value="ECO:0007669"/>
    <property type="project" value="UniProtKB-UniRule"/>
</dbReference>
<dbReference type="GO" id="GO:0003918">
    <property type="term" value="F:DNA topoisomerase type II (double strand cut, ATP-hydrolyzing) activity"/>
    <property type="evidence" value="ECO:0007669"/>
    <property type="project" value="UniProtKB-UniRule"/>
</dbReference>
<keyword evidence="10 12" id="KW-0413">Isomerase</keyword>
<comment type="similarity">
    <text evidence="4 12">Belongs to the TOP6A family.</text>
</comment>
<dbReference type="GO" id="GO:0005524">
    <property type="term" value="F:ATP binding"/>
    <property type="evidence" value="ECO:0007669"/>
    <property type="project" value="InterPro"/>
</dbReference>
<accession>A0A6A5YK91</accession>
<evidence type="ECO:0000256" key="7">
    <source>
        <dbReference type="ARBA" id="ARBA00022842"/>
    </source>
</evidence>